<evidence type="ECO:0000256" key="3">
    <source>
        <dbReference type="ARBA" id="ARBA00022963"/>
    </source>
</evidence>
<comment type="similarity">
    <text evidence="1">Belongs to the NTE family.</text>
</comment>
<reference evidence="8 9" key="1">
    <citation type="submission" date="2019-01" db="EMBL/GenBank/DDBJ databases">
        <authorList>
            <person name="Chen W.-M."/>
        </authorList>
    </citation>
    <scope>NUCLEOTIDE SEQUENCE [LARGE SCALE GENOMIC DNA]</scope>
    <source>
        <strain evidence="8 9">ICH-3</strain>
    </source>
</reference>
<dbReference type="PANTHER" id="PTHR14226:SF76">
    <property type="entry name" value="NTE FAMILY PROTEIN RSSA"/>
    <property type="match status" value="1"/>
</dbReference>
<dbReference type="RefSeq" id="WP_128194462.1">
    <property type="nucleotide sequence ID" value="NZ_SACT01000001.1"/>
</dbReference>
<dbReference type="AlphaFoldDB" id="A0A437JZ49"/>
<feature type="short sequence motif" description="DGA/G" evidence="5">
    <location>
        <begin position="209"/>
        <end position="211"/>
    </location>
</feature>
<evidence type="ECO:0000313" key="9">
    <source>
        <dbReference type="Proteomes" id="UP000288178"/>
    </source>
</evidence>
<feature type="active site" description="Proton acceptor" evidence="5">
    <location>
        <position position="209"/>
    </location>
</feature>
<dbReference type="PROSITE" id="PS51635">
    <property type="entry name" value="PNPLA"/>
    <property type="match status" value="1"/>
</dbReference>
<evidence type="ECO:0000256" key="1">
    <source>
        <dbReference type="ARBA" id="ARBA00006636"/>
    </source>
</evidence>
<comment type="caution">
    <text evidence="8">The sequence shown here is derived from an EMBL/GenBank/DDBJ whole genome shotgun (WGS) entry which is preliminary data.</text>
</comment>
<dbReference type="OrthoDB" id="5290098at2"/>
<evidence type="ECO:0000256" key="4">
    <source>
        <dbReference type="ARBA" id="ARBA00023098"/>
    </source>
</evidence>
<keyword evidence="4 5" id="KW-0443">Lipid metabolism</keyword>
<dbReference type="Gene3D" id="2.40.160.50">
    <property type="entry name" value="membrane protein fhac: a member of the omp85/tpsb transporter family"/>
    <property type="match status" value="1"/>
</dbReference>
<dbReference type="InterPro" id="IPR050301">
    <property type="entry name" value="NTE"/>
</dbReference>
<feature type="signal peptide" evidence="6">
    <location>
        <begin position="1"/>
        <end position="22"/>
    </location>
</feature>
<dbReference type="EMBL" id="SACT01000001">
    <property type="protein sequence ID" value="RVT53377.1"/>
    <property type="molecule type" value="Genomic_DNA"/>
</dbReference>
<evidence type="ECO:0000259" key="7">
    <source>
        <dbReference type="PROSITE" id="PS51635"/>
    </source>
</evidence>
<dbReference type="InterPro" id="IPR016035">
    <property type="entry name" value="Acyl_Trfase/lysoPLipase"/>
</dbReference>
<dbReference type="InterPro" id="IPR002641">
    <property type="entry name" value="PNPLA_dom"/>
</dbReference>
<organism evidence="8 9">
    <name type="scientific">Rubrivivax albus</name>
    <dbReference type="NCBI Taxonomy" id="2499835"/>
    <lineage>
        <taxon>Bacteria</taxon>
        <taxon>Pseudomonadati</taxon>
        <taxon>Pseudomonadota</taxon>
        <taxon>Betaproteobacteria</taxon>
        <taxon>Burkholderiales</taxon>
        <taxon>Sphaerotilaceae</taxon>
        <taxon>Rubrivivax</taxon>
    </lineage>
</organism>
<feature type="active site" description="Nucleophile" evidence="5">
    <location>
        <position position="63"/>
    </location>
</feature>
<proteinExistence type="inferred from homology"/>
<feature type="short sequence motif" description="GXSXG" evidence="5">
    <location>
        <begin position="61"/>
        <end position="65"/>
    </location>
</feature>
<keyword evidence="3 5" id="KW-0442">Lipid degradation</keyword>
<dbReference type="Proteomes" id="UP000288178">
    <property type="component" value="Unassembled WGS sequence"/>
</dbReference>
<name>A0A437JZ49_9BURK</name>
<evidence type="ECO:0000313" key="8">
    <source>
        <dbReference type="EMBL" id="RVT53377.1"/>
    </source>
</evidence>
<feature type="chain" id="PRO_5019366651" evidence="6">
    <location>
        <begin position="23"/>
        <end position="727"/>
    </location>
</feature>
<accession>A0A437JZ49</accession>
<dbReference type="GO" id="GO:0046470">
    <property type="term" value="P:phosphatidylcholine metabolic process"/>
    <property type="evidence" value="ECO:0007669"/>
    <property type="project" value="InterPro"/>
</dbReference>
<protein>
    <submittedName>
        <fullName evidence="8">Patatin</fullName>
    </submittedName>
</protein>
<dbReference type="GO" id="GO:0016042">
    <property type="term" value="P:lipid catabolic process"/>
    <property type="evidence" value="ECO:0007669"/>
    <property type="project" value="UniProtKB-UniRule"/>
</dbReference>
<feature type="short sequence motif" description="GXGXXG" evidence="5">
    <location>
        <begin position="34"/>
        <end position="39"/>
    </location>
</feature>
<dbReference type="Pfam" id="PF01734">
    <property type="entry name" value="Patatin"/>
    <property type="match status" value="1"/>
</dbReference>
<feature type="domain" description="PNPLA" evidence="7">
    <location>
        <begin position="30"/>
        <end position="222"/>
    </location>
</feature>
<keyword evidence="9" id="KW-1185">Reference proteome</keyword>
<keyword evidence="6" id="KW-0732">Signal</keyword>
<gene>
    <name evidence="8" type="ORF">ENE75_00260</name>
</gene>
<dbReference type="SUPFAM" id="SSF52151">
    <property type="entry name" value="FabD/lysophospholipase-like"/>
    <property type="match status" value="1"/>
</dbReference>
<evidence type="ECO:0000256" key="5">
    <source>
        <dbReference type="PROSITE-ProRule" id="PRU01161"/>
    </source>
</evidence>
<dbReference type="GO" id="GO:0004622">
    <property type="term" value="F:phosphatidylcholine lysophospholipase activity"/>
    <property type="evidence" value="ECO:0007669"/>
    <property type="project" value="InterPro"/>
</dbReference>
<dbReference type="Gene3D" id="3.40.1090.10">
    <property type="entry name" value="Cytosolic phospholipase A2 catalytic domain"/>
    <property type="match status" value="2"/>
</dbReference>
<evidence type="ECO:0000256" key="6">
    <source>
        <dbReference type="SAM" id="SignalP"/>
    </source>
</evidence>
<evidence type="ECO:0000256" key="2">
    <source>
        <dbReference type="ARBA" id="ARBA00022801"/>
    </source>
</evidence>
<dbReference type="PROSITE" id="PS01237">
    <property type="entry name" value="UPF0028"/>
    <property type="match status" value="1"/>
</dbReference>
<dbReference type="InterPro" id="IPR001423">
    <property type="entry name" value="LysoPLipase_patatin_CS"/>
</dbReference>
<dbReference type="PANTHER" id="PTHR14226">
    <property type="entry name" value="NEUROPATHY TARGET ESTERASE/SWISS CHEESE D.MELANOGASTER"/>
    <property type="match status" value="1"/>
</dbReference>
<sequence>MKTLPALLCGLCLATAAISAAAAPRPKVGLVLGGGGARGAAHIGVLETLERLQVPVDCVAGTSFGALVAGAWAAGITPAEMRRAMAGADWNAMFQDNTDYTELAFRQKQLQRRYLPGSEAGIGPDGITYPPGAVSGQRIQLFINQLVRADRGERRIDALKLPLSIVATDLGTGERVVFRDGPLAPAMRASMAVPGLVAPLSLDGRKLVDGGLVDNLPVREVRERCGAEVVIAVNVGSPLLVADQIGSLLSVSAQMVALLTEQNVTRSLATLGPRDIYIKPVLDGITAADFARFATSAQRGAEAADFIAYALQPLAVDEAAWRPWLYALRGEREDSAPVDLVRIEGLARVAPETVQRHVTQATDTPLDTETLNRDLLRAYGDGWYEQVNYALVSTHRRQVLRLLPVEKPWGPDYLRFALNLDSTLNQGSTFGLRAALHRTWLNRLGGELLVGAEIGGRTALDAQWYQPLEPTQRWFAQLDAGISSEPRDLYVDERRIARFDVERRTLTLSAGVDLRSLGQLRLGLQGVDGRVHEDVGPELFDPAQLRRRSSGTLLALELDQLNRLYFPTDGWALRAHWFRDHGGQYTRLSADLRANVSVGAWVFGARAAYTGSTQGDLPLFEAGTLGGFLNLSAYATGQLVADTVHYGHVRAERIVGRLPLGLRGDMRLGLALEGGRLSNPYTVSLAPGNLTSVTLYLGGETPFGPVYIGVGHSAAGANNAYLFLGTP</sequence>
<keyword evidence="2 5" id="KW-0378">Hydrolase</keyword>